<accession>A0ABV2NPZ0</accession>
<evidence type="ECO:0000313" key="4">
    <source>
        <dbReference type="Proteomes" id="UP001549119"/>
    </source>
</evidence>
<proteinExistence type="predicted"/>
<dbReference type="RefSeq" id="WP_209650370.1">
    <property type="nucleotide sequence ID" value="NZ_JBEPNV010000001.1"/>
</dbReference>
<evidence type="ECO:0000256" key="1">
    <source>
        <dbReference type="SAM" id="MobiDB-lite"/>
    </source>
</evidence>
<keyword evidence="4" id="KW-1185">Reference proteome</keyword>
<comment type="caution">
    <text evidence="3">The sequence shown here is derived from an EMBL/GenBank/DDBJ whole genome shotgun (WGS) entry which is preliminary data.</text>
</comment>
<gene>
    <name evidence="2" type="ORF">ABIC20_005635</name>
    <name evidence="3" type="ORF">ABIC20_005896</name>
</gene>
<organism evidence="3 4">
    <name type="scientific">Methylobacterium radiotolerans</name>
    <dbReference type="NCBI Taxonomy" id="31998"/>
    <lineage>
        <taxon>Bacteria</taxon>
        <taxon>Pseudomonadati</taxon>
        <taxon>Pseudomonadota</taxon>
        <taxon>Alphaproteobacteria</taxon>
        <taxon>Hyphomicrobiales</taxon>
        <taxon>Methylobacteriaceae</taxon>
        <taxon>Methylobacterium</taxon>
    </lineage>
</organism>
<evidence type="ECO:0000313" key="2">
    <source>
        <dbReference type="EMBL" id="MET3868326.1"/>
    </source>
</evidence>
<feature type="region of interest" description="Disordered" evidence="1">
    <location>
        <begin position="93"/>
        <end position="113"/>
    </location>
</feature>
<reference evidence="3 4" key="1">
    <citation type="submission" date="2024-06" db="EMBL/GenBank/DDBJ databases">
        <title>Genomics of switchgrass bacterial isolates.</title>
        <authorList>
            <person name="Shade A."/>
        </authorList>
    </citation>
    <scope>NUCLEOTIDE SEQUENCE [LARGE SCALE GENOMIC DNA]</scope>
    <source>
        <strain evidence="3 4">PvP084</strain>
    </source>
</reference>
<dbReference type="EMBL" id="JBEPNW010000002">
    <property type="protein sequence ID" value="MET3868326.1"/>
    <property type="molecule type" value="Genomic_DNA"/>
</dbReference>
<dbReference type="EMBL" id="JBEPNW010000002">
    <property type="protein sequence ID" value="MET3868587.1"/>
    <property type="molecule type" value="Genomic_DNA"/>
</dbReference>
<feature type="compositionally biased region" description="Basic and acidic residues" evidence="1">
    <location>
        <begin position="93"/>
        <end position="106"/>
    </location>
</feature>
<evidence type="ECO:0000313" key="3">
    <source>
        <dbReference type="EMBL" id="MET3868587.1"/>
    </source>
</evidence>
<dbReference type="Proteomes" id="UP001549119">
    <property type="component" value="Unassembled WGS sequence"/>
</dbReference>
<protein>
    <submittedName>
        <fullName evidence="3">Uncharacterized protein</fullName>
    </submittedName>
</protein>
<sequence length="113" mass="12786">MATVVGPARDEMLQAARAELGLFRLLLPEDDFAPQLARLDLQEGDIVTVRTRSKLDADKAKRWQDGLEKLIRAQGWRDVGVLILDDCTDLTVDRPTTRPAQQRREFPQPMQGC</sequence>
<name>A0ABV2NPZ0_9HYPH</name>